<dbReference type="SUPFAM" id="SSF88713">
    <property type="entry name" value="Glycoside hydrolase/deacetylase"/>
    <property type="match status" value="1"/>
</dbReference>
<comment type="similarity">
    <text evidence="2">Belongs to the polysaccharide deacetylase family.</text>
</comment>
<evidence type="ECO:0000313" key="7">
    <source>
        <dbReference type="EMBL" id="MFC6197410.1"/>
    </source>
</evidence>
<gene>
    <name evidence="7" type="ORF">ACFQDM_04935</name>
</gene>
<comment type="function">
    <text evidence="1">Is involved in generating a small heat-stable compound (Nod), an acylated oligomer of N-acetylglucosamine, that stimulates mitosis in various plant protoplasts.</text>
</comment>
<proteinExistence type="inferred from homology"/>
<name>A0ABW1S721_9PROT</name>
<dbReference type="PANTHER" id="PTHR34216">
    <property type="match status" value="1"/>
</dbReference>
<evidence type="ECO:0000256" key="1">
    <source>
        <dbReference type="ARBA" id="ARBA00003236"/>
    </source>
</evidence>
<dbReference type="Gene3D" id="3.20.20.370">
    <property type="entry name" value="Glycoside hydrolase/deacetylase"/>
    <property type="match status" value="1"/>
</dbReference>
<evidence type="ECO:0000256" key="3">
    <source>
        <dbReference type="ARBA" id="ARBA00020071"/>
    </source>
</evidence>
<comment type="caution">
    <text evidence="7">The sequence shown here is derived from an EMBL/GenBank/DDBJ whole genome shotgun (WGS) entry which is preliminary data.</text>
</comment>
<evidence type="ECO:0000313" key="8">
    <source>
        <dbReference type="Proteomes" id="UP001596303"/>
    </source>
</evidence>
<dbReference type="PANTHER" id="PTHR34216:SF11">
    <property type="entry name" value="CHITOOLIGOSACCHARIDE DEACETYLASE"/>
    <property type="match status" value="1"/>
</dbReference>
<accession>A0ABW1S721</accession>
<keyword evidence="7" id="KW-0378">Hydrolase</keyword>
<feature type="domain" description="NodB homology" evidence="6">
    <location>
        <begin position="39"/>
        <end position="246"/>
    </location>
</feature>
<dbReference type="Proteomes" id="UP001596303">
    <property type="component" value="Unassembled WGS sequence"/>
</dbReference>
<dbReference type="InterPro" id="IPR011330">
    <property type="entry name" value="Glyco_hydro/deAcase_b/a-brl"/>
</dbReference>
<dbReference type="Pfam" id="PF01522">
    <property type="entry name" value="Polysacc_deac_1"/>
    <property type="match status" value="1"/>
</dbReference>
<evidence type="ECO:0000256" key="5">
    <source>
        <dbReference type="ARBA" id="ARBA00032976"/>
    </source>
</evidence>
<dbReference type="InterPro" id="IPR002509">
    <property type="entry name" value="NODB_dom"/>
</dbReference>
<dbReference type="CDD" id="cd10967">
    <property type="entry name" value="CE4_GLA_like_6s"/>
    <property type="match status" value="1"/>
</dbReference>
<dbReference type="GO" id="GO:0016787">
    <property type="term" value="F:hydrolase activity"/>
    <property type="evidence" value="ECO:0007669"/>
    <property type="project" value="UniProtKB-KW"/>
</dbReference>
<organism evidence="7 8">
    <name type="scientific">Ponticaulis profundi</name>
    <dbReference type="NCBI Taxonomy" id="2665222"/>
    <lineage>
        <taxon>Bacteria</taxon>
        <taxon>Pseudomonadati</taxon>
        <taxon>Pseudomonadota</taxon>
        <taxon>Alphaproteobacteria</taxon>
        <taxon>Hyphomonadales</taxon>
        <taxon>Hyphomonadaceae</taxon>
        <taxon>Ponticaulis</taxon>
    </lineage>
</organism>
<dbReference type="EMBL" id="JBHSSW010000004">
    <property type="protein sequence ID" value="MFC6197410.1"/>
    <property type="molecule type" value="Genomic_DNA"/>
</dbReference>
<keyword evidence="4" id="KW-0732">Signal</keyword>
<dbReference type="RefSeq" id="WP_377376247.1">
    <property type="nucleotide sequence ID" value="NZ_JBHSSW010000004.1"/>
</dbReference>
<dbReference type="InterPro" id="IPR051398">
    <property type="entry name" value="Polysacch_Deacetylase"/>
</dbReference>
<evidence type="ECO:0000256" key="4">
    <source>
        <dbReference type="ARBA" id="ARBA00022729"/>
    </source>
</evidence>
<keyword evidence="8" id="KW-1185">Reference proteome</keyword>
<evidence type="ECO:0000256" key="2">
    <source>
        <dbReference type="ARBA" id="ARBA00010973"/>
    </source>
</evidence>
<sequence>MNKAEAMPYTPDRGVLSKVTRRLTQWRHAAPVTIAPERPILTLSFDDCPKSAVNVGAPIMEELGVRGSYYVATGLLDQDTHMGRMANRDDVRALLESGHEIGAHTHSHLDCRKAEDEVLLDEVSKNLLELDTITQGHPIESFAFPYGETSFRAKLKLSRRFTNLRGVLSGINSGNCDRAQLRAIELEGDPASAEQALFAIRNLAEHPGWLILFSHDVSDTPSSYGVTPSALRSIIETAKDLGVEILTAGQTAKKLGFVV</sequence>
<evidence type="ECO:0000259" key="6">
    <source>
        <dbReference type="PROSITE" id="PS51677"/>
    </source>
</evidence>
<protein>
    <recommendedName>
        <fullName evidence="3">Chitooligosaccharide deacetylase</fullName>
    </recommendedName>
    <alternativeName>
        <fullName evidence="5">Nodulation protein B</fullName>
    </alternativeName>
</protein>
<dbReference type="PROSITE" id="PS51677">
    <property type="entry name" value="NODB"/>
    <property type="match status" value="1"/>
</dbReference>
<reference evidence="8" key="1">
    <citation type="journal article" date="2019" name="Int. J. Syst. Evol. Microbiol.">
        <title>The Global Catalogue of Microorganisms (GCM) 10K type strain sequencing project: providing services to taxonomists for standard genome sequencing and annotation.</title>
        <authorList>
            <consortium name="The Broad Institute Genomics Platform"/>
            <consortium name="The Broad Institute Genome Sequencing Center for Infectious Disease"/>
            <person name="Wu L."/>
            <person name="Ma J."/>
        </authorList>
    </citation>
    <scope>NUCLEOTIDE SEQUENCE [LARGE SCALE GENOMIC DNA]</scope>
    <source>
        <strain evidence="8">CGMCC-1.15741</strain>
    </source>
</reference>